<dbReference type="PANTHER" id="PTHR15239">
    <property type="entry name" value="NUCLEAR EXPORT MEDIATOR FACTOR NEMF"/>
    <property type="match status" value="1"/>
</dbReference>
<protein>
    <submittedName>
        <fullName evidence="8">Nuclear export mediator factor Nemf</fullName>
    </submittedName>
</protein>
<dbReference type="GO" id="GO:1990112">
    <property type="term" value="C:RQC complex"/>
    <property type="evidence" value="ECO:0007669"/>
    <property type="project" value="TreeGrafter"/>
</dbReference>
<organism evidence="8 9">
    <name type="scientific">Porphyridium purpureum</name>
    <name type="common">Red alga</name>
    <name type="synonym">Porphyridium cruentum</name>
    <dbReference type="NCBI Taxonomy" id="35688"/>
    <lineage>
        <taxon>Eukaryota</taxon>
        <taxon>Rhodophyta</taxon>
        <taxon>Bangiophyceae</taxon>
        <taxon>Porphyridiales</taxon>
        <taxon>Porphyridiaceae</taxon>
        <taxon>Porphyridium</taxon>
    </lineage>
</organism>
<dbReference type="Proteomes" id="UP000324585">
    <property type="component" value="Unassembled WGS sequence"/>
</dbReference>
<evidence type="ECO:0000259" key="7">
    <source>
        <dbReference type="Pfam" id="PF11923"/>
    </source>
</evidence>
<dbReference type="GO" id="GO:0072344">
    <property type="term" value="P:rescue of stalled ribosome"/>
    <property type="evidence" value="ECO:0007669"/>
    <property type="project" value="TreeGrafter"/>
</dbReference>
<comment type="caution">
    <text evidence="8">The sequence shown here is derived from an EMBL/GenBank/DDBJ whole genome shotgun (WGS) entry which is preliminary data.</text>
</comment>
<feature type="compositionally biased region" description="Polar residues" evidence="5">
    <location>
        <begin position="833"/>
        <end position="844"/>
    </location>
</feature>
<sequence>MGKTRMSALDMQVQAHVLNERLKGALVANVYDVNTRTYLLKLAVPPRYVKESDVPQDESAPSTGEKEKKEVDAEGWNKVLLLIESGARIHTTQFSRDKSVVPSGFALKLRKHIRTRRLHEIRQLGSDRVLDLTFVASGSVVAHLILEFYAGGNVILTDENYKILSLLRNYESEAAGKVAVKEAYPVQAARQEVRTEMTASYAKQVADAAPDAKIQARKYLATALELGPELVDHALCESDLPLTIKMHELQQKDAADATFEALAKSFSKLQRLLRGEPVPDMPVEGHIFLSQKNGDVYENFGPFKLKQFQNNACTTFSTFDAALDEYFAKLESMKDVEVRQKKEAAVIKKVDKLRAELDARLSDLNEQQSVNEAKAHLIELNAEDIDAVLLLLRQGLASGMDWDDLRTNVKQLQKAGHPLLQIVHELKFERNSVVLMLSEPDGLYDADVDVDDGGGNDDDPGDGSNAEVNGAATRSAELVEISLDQGAYANAAHYHAGRKSAASKEQTAIKASGKALKAAEQKAREEVRRVNANSKGGVREIRKTYWFEKFSWFISSENFLVIAGRDAQQNEILVRRYLEQDDVYVHADIFGAASVLVKNRKIAGSFEPIPPLTLSQAGTFAMCRSSAWSAKVVTSAWWVYANQVSKTAPSGEYLTTGSFMIRGRKNFLPPMQLVMGFGVLFRVDPSCAANHLNERTIRYEDSSARGDGAAMAKALLSATQVSEDFDVDDDDDVMLSAGLKERTNKIGAAKADADVSFVDTVSGQPERTEQVSAVAKKHISVKERKDAKKMNKGDSSHTPAPGVEGTTGAEEEEMASGDGSRATPAAASGGDGTSSPPSLKQQNIPRGKRSKVKKMKKKYAEQTEEERELALQMLGAMKLKEERAADEQKEKKQTVAAGESRATAGDMSSQADVSTEKGSNGQRGVDVKMTFKERKAEARQVKQLMQDEGIYELSPAELDALSSLDLFTSVPVQDDIIEFALPVCAPYSALSSYRYKVKLLPGTLKRGKAYKQAHSVFLHAAEKALTSAPPSCSVAERDALRGISENDAIMTIMSDVRVQAPGLQNVQQKAGKKKKTQK</sequence>
<dbReference type="GO" id="GO:0043023">
    <property type="term" value="F:ribosomal large subunit binding"/>
    <property type="evidence" value="ECO:0007669"/>
    <property type="project" value="TreeGrafter"/>
</dbReference>
<keyword evidence="9" id="KW-1185">Reference proteome</keyword>
<reference evidence="9" key="1">
    <citation type="journal article" date="2019" name="Nat. Commun.">
        <title>Expansion of phycobilisome linker gene families in mesophilic red algae.</title>
        <authorList>
            <person name="Lee J."/>
            <person name="Kim D."/>
            <person name="Bhattacharya D."/>
            <person name="Yoon H.S."/>
        </authorList>
    </citation>
    <scope>NUCLEOTIDE SEQUENCE [LARGE SCALE GENOMIC DNA]</scope>
    <source>
        <strain evidence="9">CCMP 1328</strain>
    </source>
</reference>
<feature type="compositionally biased region" description="Basic residues" evidence="5">
    <location>
        <begin position="846"/>
        <end position="857"/>
    </location>
</feature>
<dbReference type="Pfam" id="PF11923">
    <property type="entry name" value="NFACT-C"/>
    <property type="match status" value="1"/>
</dbReference>
<dbReference type="PANTHER" id="PTHR15239:SF6">
    <property type="entry name" value="RIBOSOME QUALITY CONTROL COMPLEX SUBUNIT NEMF"/>
    <property type="match status" value="1"/>
</dbReference>
<evidence type="ECO:0000256" key="1">
    <source>
        <dbReference type="ARBA" id="ARBA00004496"/>
    </source>
</evidence>
<evidence type="ECO:0000256" key="3">
    <source>
        <dbReference type="ARBA" id="ARBA00022490"/>
    </source>
</evidence>
<feature type="domain" description="NFACT protein C-terminal" evidence="7">
    <location>
        <begin position="960"/>
        <end position="1058"/>
    </location>
</feature>
<dbReference type="Gene3D" id="2.30.310.10">
    <property type="entry name" value="ibrinogen binding protein from staphylococcus aureus domain"/>
    <property type="match status" value="1"/>
</dbReference>
<accession>A0A5J4Z3S9</accession>
<dbReference type="Pfam" id="PF05670">
    <property type="entry name" value="NFACT-R_1"/>
    <property type="match status" value="1"/>
</dbReference>
<keyword evidence="4" id="KW-0175">Coiled coil</keyword>
<dbReference type="InterPro" id="IPR021846">
    <property type="entry name" value="NFACT-C"/>
</dbReference>
<feature type="region of interest" description="Disordered" evidence="5">
    <location>
        <begin position="51"/>
        <end position="71"/>
    </location>
</feature>
<dbReference type="EMBL" id="VRMN01000002">
    <property type="protein sequence ID" value="KAA8497307.1"/>
    <property type="molecule type" value="Genomic_DNA"/>
</dbReference>
<evidence type="ECO:0000256" key="5">
    <source>
        <dbReference type="SAM" id="MobiDB-lite"/>
    </source>
</evidence>
<feature type="compositionally biased region" description="Acidic residues" evidence="5">
    <location>
        <begin position="446"/>
        <end position="461"/>
    </location>
</feature>
<name>A0A5J4Z3S9_PORPP</name>
<evidence type="ECO:0000259" key="6">
    <source>
        <dbReference type="Pfam" id="PF05670"/>
    </source>
</evidence>
<proteinExistence type="inferred from homology"/>
<feature type="compositionally biased region" description="Basic and acidic residues" evidence="5">
    <location>
        <begin position="780"/>
        <end position="795"/>
    </location>
</feature>
<feature type="region of interest" description="Disordered" evidence="5">
    <location>
        <begin position="446"/>
        <end position="468"/>
    </location>
</feature>
<dbReference type="GO" id="GO:0005737">
    <property type="term" value="C:cytoplasm"/>
    <property type="evidence" value="ECO:0007669"/>
    <property type="project" value="UniProtKB-SubCell"/>
</dbReference>
<feature type="compositionally biased region" description="Polar residues" evidence="5">
    <location>
        <begin position="906"/>
        <end position="922"/>
    </location>
</feature>
<dbReference type="InterPro" id="IPR051608">
    <property type="entry name" value="RQC_Subunit_NEMF"/>
</dbReference>
<evidence type="ECO:0000256" key="2">
    <source>
        <dbReference type="ARBA" id="ARBA00008318"/>
    </source>
</evidence>
<dbReference type="GO" id="GO:1990116">
    <property type="term" value="P:ribosome-associated ubiquitin-dependent protein catabolic process"/>
    <property type="evidence" value="ECO:0007669"/>
    <property type="project" value="TreeGrafter"/>
</dbReference>
<comment type="similarity">
    <text evidence="2">Belongs to the NEMF family.</text>
</comment>
<gene>
    <name evidence="8" type="ORF">FVE85_1036</name>
</gene>
<comment type="subcellular location">
    <subcellularLocation>
        <location evidence="1">Cytoplasm</location>
    </subcellularLocation>
</comment>
<evidence type="ECO:0000256" key="4">
    <source>
        <dbReference type="ARBA" id="ARBA00023054"/>
    </source>
</evidence>
<evidence type="ECO:0000313" key="8">
    <source>
        <dbReference type="EMBL" id="KAA8497307.1"/>
    </source>
</evidence>
<dbReference type="OrthoDB" id="4148at2759"/>
<dbReference type="GO" id="GO:0000049">
    <property type="term" value="F:tRNA binding"/>
    <property type="evidence" value="ECO:0007669"/>
    <property type="project" value="TreeGrafter"/>
</dbReference>
<dbReference type="AlphaFoldDB" id="A0A5J4Z3S9"/>
<feature type="compositionally biased region" description="Basic and acidic residues" evidence="5">
    <location>
        <begin position="880"/>
        <end position="893"/>
    </location>
</feature>
<feature type="domain" description="NFACT RNA-binding" evidence="6">
    <location>
        <begin position="549"/>
        <end position="663"/>
    </location>
</feature>
<feature type="region of interest" description="Disordered" evidence="5">
    <location>
        <begin position="880"/>
        <end position="923"/>
    </location>
</feature>
<evidence type="ECO:0000313" key="9">
    <source>
        <dbReference type="Proteomes" id="UP000324585"/>
    </source>
</evidence>
<dbReference type="OMA" id="MFLEFFA"/>
<dbReference type="Pfam" id="PF05833">
    <property type="entry name" value="NFACT_N"/>
    <property type="match status" value="1"/>
</dbReference>
<feature type="region of interest" description="Disordered" evidence="5">
    <location>
        <begin position="762"/>
        <end position="866"/>
    </location>
</feature>
<dbReference type="InterPro" id="IPR008532">
    <property type="entry name" value="NFACT_RNA-bd"/>
</dbReference>
<keyword evidence="3" id="KW-0963">Cytoplasm</keyword>